<dbReference type="Proteomes" id="UP000595374">
    <property type="component" value="Chromosome"/>
</dbReference>
<sequence length="670" mass="71299">MDDDIASRPCVSDMDNPFQTAVDEHRDTSLADSPHPMLTKEQWADLGGSVPEVTDSIAAITRLEAELRDFRRPMGPDEAITVMRGVEALSRLVDSLHAVTLSVFERVGTPKDYGAKSTKALVQDKLQLSSTEAHRRTELAKNLGNRVDLTGQSRPPKYPIVAAGLQSGALSSSQAAMIGKCLDEVPFWLGTEVRERIEGKLVERAPSVRVSDLRRIFTAMLERVDPDGAEPTDSRDRSKYKVNVRQRRDGDWDLSGLLDPITGGIIQGWLTSRIKADDPTGVDDPTGAGDPSEAGDTSSDSSADGTPGLDDETGDGGAQNPTGLDGGPDDDLRVEGEQMLELFGSVLAGDASDRPLPADVNPQLSGTGSENPRGWGVRADGTFADTSDEQGTVQNLMYERFSTLISHTEMGRVGRGAPFALVVTATAENLAEGKGRATTGAEADFPIDLAADEGLNGTVFFHLMTEKAKSMALATEQRHATPRQLAILAARDKGCTFPGCETPPGWCDAHHVFPWALGGRTDLNNLTLVCSMHHHLIDRSEWETIMLKDGRAAWIPPASVDIERRPILHARFVTDDAVDTLFADLPLSPLTAADVGVDAEHCGPELMRGSDADSVRWSSGSEPGAAREPGGGIDDRSDGGATDSGAMGGDAAGDVAAGGDVPGPDDRGLW</sequence>
<dbReference type="InterPro" id="IPR003870">
    <property type="entry name" value="DUF222"/>
</dbReference>
<dbReference type="CDD" id="cd00085">
    <property type="entry name" value="HNHc"/>
    <property type="match status" value="1"/>
</dbReference>
<dbReference type="RefSeq" id="WP_198498905.1">
    <property type="nucleotide sequence ID" value="NZ_CP065989.1"/>
</dbReference>
<dbReference type="Gene3D" id="1.10.30.50">
    <property type="match status" value="1"/>
</dbReference>
<reference evidence="3 4" key="1">
    <citation type="submission" date="2020-12" db="EMBL/GenBank/DDBJ databases">
        <title>FDA dAtabase for Regulatory Grade micrObial Sequences (FDA-ARGOS): Supporting development and validation of Infectious Disease Dx tests.</title>
        <authorList>
            <person name="Sproer C."/>
            <person name="Gronow S."/>
            <person name="Severitt S."/>
            <person name="Schroder I."/>
            <person name="Tallon L."/>
            <person name="Sadzewicz L."/>
            <person name="Zhao X."/>
            <person name="Boylan J."/>
            <person name="Ott S."/>
            <person name="Bowen H."/>
            <person name="Vavikolanu K."/>
            <person name="Mehta A."/>
            <person name="Aluvathingal J."/>
            <person name="Nadendla S."/>
            <person name="Lowell S."/>
            <person name="Myers T."/>
            <person name="Yan Y."/>
            <person name="Sichtig H."/>
        </authorList>
    </citation>
    <scope>NUCLEOTIDE SEQUENCE [LARGE SCALE GENOMIC DNA]</scope>
    <source>
        <strain evidence="3 4">FDAARGOS_990</strain>
    </source>
</reference>
<evidence type="ECO:0000313" key="4">
    <source>
        <dbReference type="Proteomes" id="UP000595374"/>
    </source>
</evidence>
<evidence type="ECO:0000313" key="3">
    <source>
        <dbReference type="EMBL" id="QQB13740.1"/>
    </source>
</evidence>
<accession>A0A7T3ZXZ6</accession>
<dbReference type="EMBL" id="CP065989">
    <property type="protein sequence ID" value="QQB13740.1"/>
    <property type="molecule type" value="Genomic_DNA"/>
</dbReference>
<name>A0A7T3ZXZ6_9MICO</name>
<protein>
    <submittedName>
        <fullName evidence="3">DUF222 domain-containing protein</fullName>
    </submittedName>
</protein>
<dbReference type="InterPro" id="IPR003615">
    <property type="entry name" value="HNH_nuc"/>
</dbReference>
<gene>
    <name evidence="3" type="ORF">I6H47_13205</name>
</gene>
<dbReference type="Pfam" id="PF02720">
    <property type="entry name" value="DUF222"/>
    <property type="match status" value="1"/>
</dbReference>
<feature type="region of interest" description="Disordered" evidence="1">
    <location>
        <begin position="276"/>
        <end position="332"/>
    </location>
</feature>
<evidence type="ECO:0000256" key="1">
    <source>
        <dbReference type="SAM" id="MobiDB-lite"/>
    </source>
</evidence>
<feature type="region of interest" description="Disordered" evidence="1">
    <location>
        <begin position="349"/>
        <end position="378"/>
    </location>
</feature>
<dbReference type="SMART" id="SM00507">
    <property type="entry name" value="HNHc"/>
    <property type="match status" value="1"/>
</dbReference>
<feature type="domain" description="HNH nuclease" evidence="2">
    <location>
        <begin position="483"/>
        <end position="535"/>
    </location>
</feature>
<feature type="compositionally biased region" description="Basic and acidic residues" evidence="1">
    <location>
        <begin position="603"/>
        <end position="614"/>
    </location>
</feature>
<feature type="region of interest" description="Disordered" evidence="1">
    <location>
        <begin position="603"/>
        <end position="670"/>
    </location>
</feature>
<dbReference type="AlphaFoldDB" id="A0A7T3ZXZ6"/>
<organism evidence="3 4">
    <name type="scientific">Brevibacterium casei</name>
    <dbReference type="NCBI Taxonomy" id="33889"/>
    <lineage>
        <taxon>Bacteria</taxon>
        <taxon>Bacillati</taxon>
        <taxon>Actinomycetota</taxon>
        <taxon>Actinomycetes</taxon>
        <taxon>Micrococcales</taxon>
        <taxon>Brevibacteriaceae</taxon>
        <taxon>Brevibacterium</taxon>
    </lineage>
</organism>
<feature type="compositionally biased region" description="Low complexity" evidence="1">
    <location>
        <begin position="294"/>
        <end position="306"/>
    </location>
</feature>
<evidence type="ECO:0000259" key="2">
    <source>
        <dbReference type="SMART" id="SM00507"/>
    </source>
</evidence>
<proteinExistence type="predicted"/>